<gene>
    <name evidence="3" type="ORF">DKX38_000533</name>
</gene>
<sequence>MNTKDNGDVLISGCLQFACSYLNICLVGMKTSPLNEAEDGNGMNSFPIGQCLSPLPGESPTAHTKLKRKAPETPEGREKKREADRAYRRRCKEEKMKTEQNLSVLTEENKRLKRENDYFKRELEVKQQKMVQSRKDEMITLLPNEHDQLKAQRKSQNVVVEVLSQQVASIENIMDLQCENKRLKLEMDLLIKKINSSGDYLNLIQLQARNIKLEQEKNDLHLIIDALCAKINKDNDLEPKQAF</sequence>
<dbReference type="AlphaFoldDB" id="A0A5N5P1L6"/>
<reference evidence="4" key="1">
    <citation type="journal article" date="2019" name="Gigascience">
        <title>De novo genome assembly of the endangered Acer yangbiense, a plant species with extremely small populations endemic to Yunnan Province, China.</title>
        <authorList>
            <person name="Yang J."/>
            <person name="Wariss H.M."/>
            <person name="Tao L."/>
            <person name="Zhang R."/>
            <person name="Yun Q."/>
            <person name="Hollingsworth P."/>
            <person name="Dao Z."/>
            <person name="Luo G."/>
            <person name="Guo H."/>
            <person name="Ma Y."/>
            <person name="Sun W."/>
        </authorList>
    </citation>
    <scope>NUCLEOTIDE SEQUENCE [LARGE SCALE GENOMIC DNA]</scope>
    <source>
        <strain evidence="4">cv. br00</strain>
    </source>
</reference>
<evidence type="ECO:0000256" key="2">
    <source>
        <dbReference type="SAM" id="MobiDB-lite"/>
    </source>
</evidence>
<keyword evidence="4" id="KW-1185">Reference proteome</keyword>
<dbReference type="Proteomes" id="UP000326939">
    <property type="component" value="Chromosome 1"/>
</dbReference>
<evidence type="ECO:0000313" key="4">
    <source>
        <dbReference type="Proteomes" id="UP000326939"/>
    </source>
</evidence>
<feature type="region of interest" description="Disordered" evidence="2">
    <location>
        <begin position="52"/>
        <end position="87"/>
    </location>
</feature>
<dbReference type="EMBL" id="VDCV01000001">
    <property type="protein sequence ID" value="KAB5573339.1"/>
    <property type="molecule type" value="Genomic_DNA"/>
</dbReference>
<name>A0A5N5P1L6_9ROSI</name>
<evidence type="ECO:0000256" key="1">
    <source>
        <dbReference type="SAM" id="Coils"/>
    </source>
</evidence>
<protein>
    <recommendedName>
        <fullName evidence="5">BZIP domain-containing protein</fullName>
    </recommendedName>
</protein>
<feature type="compositionally biased region" description="Basic and acidic residues" evidence="2">
    <location>
        <begin position="69"/>
        <end position="87"/>
    </location>
</feature>
<comment type="caution">
    <text evidence="3">The sequence shown here is derived from an EMBL/GenBank/DDBJ whole genome shotgun (WGS) entry which is preliminary data.</text>
</comment>
<evidence type="ECO:0008006" key="5">
    <source>
        <dbReference type="Google" id="ProtNLM"/>
    </source>
</evidence>
<keyword evidence="1" id="KW-0175">Coiled coil</keyword>
<accession>A0A5N5P1L6</accession>
<feature type="coiled-coil region" evidence="1">
    <location>
        <begin position="88"/>
        <end position="129"/>
    </location>
</feature>
<proteinExistence type="predicted"/>
<evidence type="ECO:0000313" key="3">
    <source>
        <dbReference type="EMBL" id="KAB5573339.1"/>
    </source>
</evidence>
<dbReference type="CDD" id="cd14686">
    <property type="entry name" value="bZIP"/>
    <property type="match status" value="1"/>
</dbReference>
<organism evidence="3 4">
    <name type="scientific">Salix brachista</name>
    <dbReference type="NCBI Taxonomy" id="2182728"/>
    <lineage>
        <taxon>Eukaryota</taxon>
        <taxon>Viridiplantae</taxon>
        <taxon>Streptophyta</taxon>
        <taxon>Embryophyta</taxon>
        <taxon>Tracheophyta</taxon>
        <taxon>Spermatophyta</taxon>
        <taxon>Magnoliopsida</taxon>
        <taxon>eudicotyledons</taxon>
        <taxon>Gunneridae</taxon>
        <taxon>Pentapetalae</taxon>
        <taxon>rosids</taxon>
        <taxon>fabids</taxon>
        <taxon>Malpighiales</taxon>
        <taxon>Salicaceae</taxon>
        <taxon>Saliceae</taxon>
        <taxon>Salix</taxon>
    </lineage>
</organism>